<accession>A0A2U1KIT0</accession>
<dbReference type="GO" id="GO:0005634">
    <property type="term" value="C:nucleus"/>
    <property type="evidence" value="ECO:0007669"/>
    <property type="project" value="TreeGrafter"/>
</dbReference>
<dbReference type="OrthoDB" id="5855668at2759"/>
<evidence type="ECO:0000313" key="1">
    <source>
        <dbReference type="EMBL" id="PWA36628.1"/>
    </source>
</evidence>
<organism evidence="1 2">
    <name type="scientific">Artemisia annua</name>
    <name type="common">Sweet wormwood</name>
    <dbReference type="NCBI Taxonomy" id="35608"/>
    <lineage>
        <taxon>Eukaryota</taxon>
        <taxon>Viridiplantae</taxon>
        <taxon>Streptophyta</taxon>
        <taxon>Embryophyta</taxon>
        <taxon>Tracheophyta</taxon>
        <taxon>Spermatophyta</taxon>
        <taxon>Magnoliopsida</taxon>
        <taxon>eudicotyledons</taxon>
        <taxon>Gunneridae</taxon>
        <taxon>Pentapetalae</taxon>
        <taxon>asterids</taxon>
        <taxon>campanulids</taxon>
        <taxon>Asterales</taxon>
        <taxon>Asteraceae</taxon>
        <taxon>Asteroideae</taxon>
        <taxon>Anthemideae</taxon>
        <taxon>Artemisiinae</taxon>
        <taxon>Artemisia</taxon>
    </lineage>
</organism>
<reference evidence="1 2" key="1">
    <citation type="journal article" date="2018" name="Mol. Plant">
        <title>The genome of Artemisia annua provides insight into the evolution of Asteraceae family and artemisinin biosynthesis.</title>
        <authorList>
            <person name="Shen Q."/>
            <person name="Zhang L."/>
            <person name="Liao Z."/>
            <person name="Wang S."/>
            <person name="Yan T."/>
            <person name="Shi P."/>
            <person name="Liu M."/>
            <person name="Fu X."/>
            <person name="Pan Q."/>
            <person name="Wang Y."/>
            <person name="Lv Z."/>
            <person name="Lu X."/>
            <person name="Zhang F."/>
            <person name="Jiang W."/>
            <person name="Ma Y."/>
            <person name="Chen M."/>
            <person name="Hao X."/>
            <person name="Li L."/>
            <person name="Tang Y."/>
            <person name="Lv G."/>
            <person name="Zhou Y."/>
            <person name="Sun X."/>
            <person name="Brodelius P.E."/>
            <person name="Rose J.K.C."/>
            <person name="Tang K."/>
        </authorList>
    </citation>
    <scope>NUCLEOTIDE SEQUENCE [LARGE SCALE GENOMIC DNA]</scope>
    <source>
        <strain evidence="2">cv. Huhao1</strain>
        <tissue evidence="1">Leaf</tissue>
    </source>
</reference>
<protein>
    <submittedName>
        <fullName evidence="1">Copine</fullName>
    </submittedName>
</protein>
<name>A0A2U1KIT0_ARTAN</name>
<dbReference type="PANTHER" id="PTHR45751">
    <property type="entry name" value="COPINE FAMILY PROTEIN 1"/>
    <property type="match status" value="1"/>
</dbReference>
<dbReference type="STRING" id="35608.A0A2U1KIT0"/>
<comment type="caution">
    <text evidence="1">The sequence shown here is derived from an EMBL/GenBank/DDBJ whole genome shotgun (WGS) entry which is preliminary data.</text>
</comment>
<proteinExistence type="predicted"/>
<dbReference type="PANTHER" id="PTHR45751:SF24">
    <property type="entry name" value="COPINE-RELATED"/>
    <property type="match status" value="1"/>
</dbReference>
<gene>
    <name evidence="1" type="ORF">CTI12_AA596640</name>
</gene>
<dbReference type="InterPro" id="IPR052079">
    <property type="entry name" value="E3_ligase/Copine_domain"/>
</dbReference>
<sequence length="338" mass="38316">MANVGLGSSPLASLHGWEYCSRISVSNCVANLPNLYNFSNPRGVQFSHRVFQVNLSVDACFVDAFEQSISGTTCFLASTAQEVCCYINVGSGYLLTFFAYAASTHYQDVFSFNPEEKCCNGIKEALSRYKEILPHLMLAAFLLHSFLVELFVMLPQVRHHLPVIEKAMTIVEESKGADGQAEGCVNNTFNIFEILDGKTNLKMCSFQAPRLLGGLSIESTNCMQNTVLYINMGDLYNVVERVHVGFLFPVNRFSMPQIRRVRRWLHKEIRVLTYVIRDVDKSKDCKKITSQQQGICYYQTNICLPWLQRMGRFGLFFFPNQRKKLSGYKDIGSLNHGN</sequence>
<dbReference type="GO" id="GO:0016567">
    <property type="term" value="P:protein ubiquitination"/>
    <property type="evidence" value="ECO:0007669"/>
    <property type="project" value="TreeGrafter"/>
</dbReference>
<dbReference type="EMBL" id="PKPP01017892">
    <property type="protein sequence ID" value="PWA36628.1"/>
    <property type="molecule type" value="Genomic_DNA"/>
</dbReference>
<keyword evidence="2" id="KW-1185">Reference proteome</keyword>
<evidence type="ECO:0000313" key="2">
    <source>
        <dbReference type="Proteomes" id="UP000245207"/>
    </source>
</evidence>
<dbReference type="AlphaFoldDB" id="A0A2U1KIT0"/>
<dbReference type="Proteomes" id="UP000245207">
    <property type="component" value="Unassembled WGS sequence"/>
</dbReference>
<dbReference type="GO" id="GO:0004842">
    <property type="term" value="F:ubiquitin-protein transferase activity"/>
    <property type="evidence" value="ECO:0007669"/>
    <property type="project" value="TreeGrafter"/>
</dbReference>